<accession>A0A9D1XZR4</accession>
<reference evidence="2" key="2">
    <citation type="submission" date="2021-04" db="EMBL/GenBank/DDBJ databases">
        <authorList>
            <person name="Gilroy R."/>
        </authorList>
    </citation>
    <scope>NUCLEOTIDE SEQUENCE</scope>
    <source>
        <strain evidence="2">ChiHecec2B26-7398</strain>
    </source>
</reference>
<feature type="transmembrane region" description="Helical" evidence="1">
    <location>
        <begin position="61"/>
        <end position="83"/>
    </location>
</feature>
<keyword evidence="1" id="KW-0472">Membrane</keyword>
<evidence type="ECO:0000256" key="1">
    <source>
        <dbReference type="SAM" id="Phobius"/>
    </source>
</evidence>
<gene>
    <name evidence="2" type="ORF">H9846_02615</name>
</gene>
<dbReference type="EMBL" id="DXEI01000046">
    <property type="protein sequence ID" value="HIX94330.1"/>
    <property type="molecule type" value="Genomic_DNA"/>
</dbReference>
<dbReference type="Pfam" id="PF07441">
    <property type="entry name" value="BofA"/>
    <property type="match status" value="1"/>
</dbReference>
<feature type="transmembrane region" description="Helical" evidence="1">
    <location>
        <begin position="30"/>
        <end position="49"/>
    </location>
</feature>
<name>A0A9D1XZR4_9FIRM</name>
<dbReference type="AlphaFoldDB" id="A0A9D1XZR4"/>
<dbReference type="InterPro" id="IPR010001">
    <property type="entry name" value="BofA"/>
</dbReference>
<sequence>MTGPWVWAAAGGCAAMIFWCALHQRRPLRTLLAGALCGLGALALVALLAPATGVELPLNRFTAFVAAVLGLPGVVTLLLLQLLL</sequence>
<reference evidence="2" key="1">
    <citation type="journal article" date="2021" name="PeerJ">
        <title>Extensive microbial diversity within the chicken gut microbiome revealed by metagenomics and culture.</title>
        <authorList>
            <person name="Gilroy R."/>
            <person name="Ravi A."/>
            <person name="Getino M."/>
            <person name="Pursley I."/>
            <person name="Horton D.L."/>
            <person name="Alikhan N.F."/>
            <person name="Baker D."/>
            <person name="Gharbi K."/>
            <person name="Hall N."/>
            <person name="Watson M."/>
            <person name="Adriaenssens E.M."/>
            <person name="Foster-Nyarko E."/>
            <person name="Jarju S."/>
            <person name="Secka A."/>
            <person name="Antonio M."/>
            <person name="Oren A."/>
            <person name="Chaudhuri R.R."/>
            <person name="La Ragione R."/>
            <person name="Hildebrand F."/>
            <person name="Pallen M.J."/>
        </authorList>
    </citation>
    <scope>NUCLEOTIDE SEQUENCE</scope>
    <source>
        <strain evidence="2">ChiHecec2B26-7398</strain>
    </source>
</reference>
<proteinExistence type="predicted"/>
<keyword evidence="1" id="KW-0812">Transmembrane</keyword>
<evidence type="ECO:0000313" key="3">
    <source>
        <dbReference type="Proteomes" id="UP000886751"/>
    </source>
</evidence>
<keyword evidence="1" id="KW-1133">Transmembrane helix</keyword>
<comment type="caution">
    <text evidence="2">The sequence shown here is derived from an EMBL/GenBank/DDBJ whole genome shotgun (WGS) entry which is preliminary data.</text>
</comment>
<evidence type="ECO:0000313" key="2">
    <source>
        <dbReference type="EMBL" id="HIX94330.1"/>
    </source>
</evidence>
<feature type="transmembrane region" description="Helical" evidence="1">
    <location>
        <begin position="6"/>
        <end position="23"/>
    </location>
</feature>
<organism evidence="2 3">
    <name type="scientific">Candidatus Gemmiger excrementipullorum</name>
    <dbReference type="NCBI Taxonomy" id="2838610"/>
    <lineage>
        <taxon>Bacteria</taxon>
        <taxon>Bacillati</taxon>
        <taxon>Bacillota</taxon>
        <taxon>Clostridia</taxon>
        <taxon>Eubacteriales</taxon>
        <taxon>Gemmiger</taxon>
    </lineage>
</organism>
<protein>
    <submittedName>
        <fullName evidence="2">Pro-sigmaK processing inhibitor BofA family protein</fullName>
    </submittedName>
</protein>
<dbReference type="Proteomes" id="UP000886751">
    <property type="component" value="Unassembled WGS sequence"/>
</dbReference>